<evidence type="ECO:0000313" key="3">
    <source>
        <dbReference type="Proteomes" id="UP000621210"/>
    </source>
</evidence>
<dbReference type="RefSeq" id="WP_188181696.1">
    <property type="nucleotide sequence ID" value="NZ_JACVQF010000190.1"/>
</dbReference>
<feature type="transmembrane region" description="Helical" evidence="1">
    <location>
        <begin position="62"/>
        <end position="81"/>
    </location>
</feature>
<proteinExistence type="predicted"/>
<reference evidence="2" key="1">
    <citation type="submission" date="2020-09" db="EMBL/GenBank/DDBJ databases">
        <title>Streptomyces grisecoloratus sp. nov., isolated from cotton soil.</title>
        <authorList>
            <person name="Xing L."/>
        </authorList>
    </citation>
    <scope>NUCLEOTIDE SEQUENCE</scope>
    <source>
        <strain evidence="2">TRM S81-3</strain>
    </source>
</reference>
<gene>
    <name evidence="2" type="ORF">H0H10_16355</name>
</gene>
<dbReference type="EMBL" id="JACVQF010000190">
    <property type="protein sequence ID" value="MBD0420698.1"/>
    <property type="molecule type" value="Genomic_DNA"/>
</dbReference>
<keyword evidence="1" id="KW-1133">Transmembrane helix</keyword>
<evidence type="ECO:0000313" key="2">
    <source>
        <dbReference type="EMBL" id="MBD0420698.1"/>
    </source>
</evidence>
<keyword evidence="3" id="KW-1185">Reference proteome</keyword>
<organism evidence="2 3">
    <name type="scientific">Streptomyces griseicoloratus</name>
    <dbReference type="NCBI Taxonomy" id="2752516"/>
    <lineage>
        <taxon>Bacteria</taxon>
        <taxon>Bacillati</taxon>
        <taxon>Actinomycetota</taxon>
        <taxon>Actinomycetes</taxon>
        <taxon>Kitasatosporales</taxon>
        <taxon>Streptomycetaceae</taxon>
        <taxon>Streptomyces</taxon>
    </lineage>
</organism>
<keyword evidence="1" id="KW-0472">Membrane</keyword>
<protein>
    <submittedName>
        <fullName evidence="2">Uncharacterized protein</fullName>
    </submittedName>
</protein>
<accession>A0A926QQT0</accession>
<dbReference type="AlphaFoldDB" id="A0A926QQT0"/>
<feature type="transmembrane region" description="Helical" evidence="1">
    <location>
        <begin position="36"/>
        <end position="56"/>
    </location>
</feature>
<name>A0A926QQT0_9ACTN</name>
<reference evidence="2" key="2">
    <citation type="submission" date="2020-09" db="EMBL/GenBank/DDBJ databases">
        <authorList>
            <person name="Luo X."/>
        </authorList>
    </citation>
    <scope>NUCLEOTIDE SEQUENCE</scope>
    <source>
        <strain evidence="2">TRM S81-3</strain>
    </source>
</reference>
<sequence length="129" mass="14011">MLARLPLGVPLLMAAGATLLLCLAAQRWFRPRGRTVAKLALVSAGCCLGMVVTGAVQRDWSVAQMLILYSFTLAGALIGLFPSRRLLAAFAEESRRGVRRDRYHLPVRHQAAFYGAVILMGLLAFVLAT</sequence>
<dbReference type="Proteomes" id="UP000621210">
    <property type="component" value="Unassembled WGS sequence"/>
</dbReference>
<keyword evidence="1" id="KW-0812">Transmembrane</keyword>
<feature type="transmembrane region" description="Helical" evidence="1">
    <location>
        <begin position="6"/>
        <end position="24"/>
    </location>
</feature>
<evidence type="ECO:0000256" key="1">
    <source>
        <dbReference type="SAM" id="Phobius"/>
    </source>
</evidence>
<feature type="transmembrane region" description="Helical" evidence="1">
    <location>
        <begin position="111"/>
        <end position="128"/>
    </location>
</feature>
<comment type="caution">
    <text evidence="2">The sequence shown here is derived from an EMBL/GenBank/DDBJ whole genome shotgun (WGS) entry which is preliminary data.</text>
</comment>